<name>A0A1L9QSG2_9CYAN</name>
<reference evidence="1" key="1">
    <citation type="submission" date="2016-10" db="EMBL/GenBank/DDBJ databases">
        <title>CRISPR-Cas defence system in Roseofilum reptotaenium: evidence of a bacteriophage-cyanobacterium arms race in the coral black band disease.</title>
        <authorList>
            <person name="Buerger P."/>
            <person name="Wood-Charlson E.M."/>
            <person name="Weynberg K.D."/>
            <person name="Willis B."/>
            <person name="Van Oppen M.J."/>
        </authorList>
    </citation>
    <scope>NUCLEOTIDE SEQUENCE [LARGE SCALE GENOMIC DNA]</scope>
    <source>
        <strain evidence="1">AO1-A</strain>
    </source>
</reference>
<protein>
    <recommendedName>
        <fullName evidence="3">SGNH/GDSL hydrolase family protein</fullName>
    </recommendedName>
</protein>
<evidence type="ECO:0000313" key="1">
    <source>
        <dbReference type="EMBL" id="OJJ25603.1"/>
    </source>
</evidence>
<comment type="caution">
    <text evidence="1">The sequence shown here is derived from an EMBL/GenBank/DDBJ whole genome shotgun (WGS) entry which is preliminary data.</text>
</comment>
<evidence type="ECO:0000313" key="2">
    <source>
        <dbReference type="Proteomes" id="UP000183940"/>
    </source>
</evidence>
<sequence>MNFVVQSLVLCCTLIIGYQALIFAGLIPPSKGIHQAQANMINAEKYVYKQSVNTQMVMVGSSLTATLKEELMGSNVLNLAMRGGCTQTGLEIVNKKSSPPKILLVEMNETIQREMDRELIDSLYNPFLYFLRMNFPMFRQEYRPVSAFVYALKQWSQGNRQSGQSTDSPLREAQIQRVKAQWAMPLSDETKELIVEQAKVIQHQLSDVSSNGSRIILFNMPGEPGLDNTVQKQQVRELMKELFPSERFEWLSNPQRSWKTSDGVHLTTDDAQEYALFLKQQLLDPISG</sequence>
<organism evidence="1 2">
    <name type="scientific">Roseofilum reptotaenium AO1-A</name>
    <dbReference type="NCBI Taxonomy" id="1925591"/>
    <lineage>
        <taxon>Bacteria</taxon>
        <taxon>Bacillati</taxon>
        <taxon>Cyanobacteriota</taxon>
        <taxon>Cyanophyceae</taxon>
        <taxon>Desertifilales</taxon>
        <taxon>Desertifilaceae</taxon>
        <taxon>Roseofilum</taxon>
    </lineage>
</organism>
<dbReference type="STRING" id="1925591.BI308_10670"/>
<keyword evidence="2" id="KW-1185">Reference proteome</keyword>
<dbReference type="Proteomes" id="UP000183940">
    <property type="component" value="Unassembled WGS sequence"/>
</dbReference>
<dbReference type="EMBL" id="MLAW01000015">
    <property type="protein sequence ID" value="OJJ25603.1"/>
    <property type="molecule type" value="Genomic_DNA"/>
</dbReference>
<proteinExistence type="predicted"/>
<accession>A0A1L9QSG2</accession>
<dbReference type="AlphaFoldDB" id="A0A1L9QSG2"/>
<evidence type="ECO:0008006" key="3">
    <source>
        <dbReference type="Google" id="ProtNLM"/>
    </source>
</evidence>
<gene>
    <name evidence="1" type="ORF">BI308_10670</name>
</gene>